<dbReference type="GO" id="GO:0017004">
    <property type="term" value="P:cytochrome complex assembly"/>
    <property type="evidence" value="ECO:0007669"/>
    <property type="project" value="UniProtKB-KW"/>
</dbReference>
<dbReference type="Pfam" id="PF04995">
    <property type="entry name" value="CcmD"/>
    <property type="match status" value="1"/>
</dbReference>
<keyword evidence="8 12" id="KW-0812">Transmembrane</keyword>
<evidence type="ECO:0000256" key="4">
    <source>
        <dbReference type="ARBA" id="ARBA00016461"/>
    </source>
</evidence>
<evidence type="ECO:0000313" key="13">
    <source>
        <dbReference type="EMBL" id="MBS3850334.1"/>
    </source>
</evidence>
<evidence type="ECO:0000313" key="14">
    <source>
        <dbReference type="Proteomes" id="UP000678281"/>
    </source>
</evidence>
<gene>
    <name evidence="13" type="primary">ccmD</name>
    <name evidence="13" type="ORF">KD146_16665</name>
</gene>
<keyword evidence="5 12" id="KW-0813">Transport</keyword>
<organism evidence="13 14">
    <name type="scientific">Devosia litorisediminis</name>
    <dbReference type="NCBI Taxonomy" id="2829817"/>
    <lineage>
        <taxon>Bacteria</taxon>
        <taxon>Pseudomonadati</taxon>
        <taxon>Pseudomonadota</taxon>
        <taxon>Alphaproteobacteria</taxon>
        <taxon>Hyphomicrobiales</taxon>
        <taxon>Devosiaceae</taxon>
        <taxon>Devosia</taxon>
    </lineage>
</organism>
<evidence type="ECO:0000256" key="9">
    <source>
        <dbReference type="ARBA" id="ARBA00022748"/>
    </source>
</evidence>
<dbReference type="NCBIfam" id="TIGR03141">
    <property type="entry name" value="cytochro_ccmD"/>
    <property type="match status" value="1"/>
</dbReference>
<dbReference type="EMBL" id="JAGXTP010000003">
    <property type="protein sequence ID" value="MBS3850334.1"/>
    <property type="molecule type" value="Genomic_DNA"/>
</dbReference>
<dbReference type="GO" id="GO:0015886">
    <property type="term" value="P:heme transport"/>
    <property type="evidence" value="ECO:0007669"/>
    <property type="project" value="InterPro"/>
</dbReference>
<dbReference type="InterPro" id="IPR007078">
    <property type="entry name" value="Haem_export_protD_CcmD"/>
</dbReference>
<evidence type="ECO:0000256" key="2">
    <source>
        <dbReference type="ARBA" id="ARBA00004377"/>
    </source>
</evidence>
<protein>
    <recommendedName>
        <fullName evidence="4 12">Heme exporter protein D</fullName>
    </recommendedName>
</protein>
<dbReference type="Proteomes" id="UP000678281">
    <property type="component" value="Unassembled WGS sequence"/>
</dbReference>
<evidence type="ECO:0000256" key="3">
    <source>
        <dbReference type="ARBA" id="ARBA00008741"/>
    </source>
</evidence>
<feature type="transmembrane region" description="Helical" evidence="12">
    <location>
        <begin position="6"/>
        <end position="30"/>
    </location>
</feature>
<comment type="caution">
    <text evidence="13">The sequence shown here is derived from an EMBL/GenBank/DDBJ whole genome shotgun (WGS) entry which is preliminary data.</text>
</comment>
<evidence type="ECO:0000256" key="10">
    <source>
        <dbReference type="ARBA" id="ARBA00022989"/>
    </source>
</evidence>
<comment type="similarity">
    <text evidence="3 12">Belongs to the CcmD/CycX/HelD family.</text>
</comment>
<dbReference type="AlphaFoldDB" id="A0A942EDA2"/>
<evidence type="ECO:0000256" key="6">
    <source>
        <dbReference type="ARBA" id="ARBA00022475"/>
    </source>
</evidence>
<evidence type="ECO:0000256" key="11">
    <source>
        <dbReference type="ARBA" id="ARBA00023136"/>
    </source>
</evidence>
<sequence>MDLGPHAVFIIWCYLGVALAVLGLIGWTLFDARRTTRQLAMLETRHPRRATEPAK</sequence>
<proteinExistence type="inferred from homology"/>
<keyword evidence="7 12" id="KW-0997">Cell inner membrane</keyword>
<dbReference type="GO" id="GO:0005886">
    <property type="term" value="C:plasma membrane"/>
    <property type="evidence" value="ECO:0007669"/>
    <property type="project" value="UniProtKB-SubCell"/>
</dbReference>
<keyword evidence="10 12" id="KW-1133">Transmembrane helix</keyword>
<name>A0A942EDA2_9HYPH</name>
<evidence type="ECO:0000256" key="7">
    <source>
        <dbReference type="ARBA" id="ARBA00022519"/>
    </source>
</evidence>
<comment type="function">
    <text evidence="1 12">Required for the export of heme to the periplasm for the biogenesis of c-type cytochromes.</text>
</comment>
<accession>A0A942EDA2</accession>
<keyword evidence="11 12" id="KW-0472">Membrane</keyword>
<evidence type="ECO:0000256" key="12">
    <source>
        <dbReference type="RuleBase" id="RU363101"/>
    </source>
</evidence>
<keyword evidence="9 12" id="KW-0201">Cytochrome c-type biogenesis</keyword>
<reference evidence="13" key="1">
    <citation type="submission" date="2021-04" db="EMBL/GenBank/DDBJ databases">
        <title>Devosia litorisediminis sp. nov., isolated from a sand dune.</title>
        <authorList>
            <person name="Park S."/>
            <person name="Yoon J.-H."/>
        </authorList>
    </citation>
    <scope>NUCLEOTIDE SEQUENCE</scope>
    <source>
        <strain evidence="13">BSSL-BM10</strain>
    </source>
</reference>
<evidence type="ECO:0000256" key="1">
    <source>
        <dbReference type="ARBA" id="ARBA00002442"/>
    </source>
</evidence>
<keyword evidence="14" id="KW-1185">Reference proteome</keyword>
<keyword evidence="6 12" id="KW-1003">Cell membrane</keyword>
<comment type="subcellular location">
    <subcellularLocation>
        <location evidence="2 12">Cell inner membrane</location>
        <topology evidence="2 12">Single-pass membrane protein</topology>
    </subcellularLocation>
</comment>
<evidence type="ECO:0000256" key="5">
    <source>
        <dbReference type="ARBA" id="ARBA00022448"/>
    </source>
</evidence>
<evidence type="ECO:0000256" key="8">
    <source>
        <dbReference type="ARBA" id="ARBA00022692"/>
    </source>
</evidence>